<protein>
    <submittedName>
        <fullName evidence="10">Thiol reductant ABC exporter subunit CydC</fullName>
    </submittedName>
</protein>
<gene>
    <name evidence="10" type="primary">cydC</name>
    <name evidence="10" type="ORF">ACFQ03_05075</name>
</gene>
<keyword evidence="11" id="KW-1185">Reference proteome</keyword>
<evidence type="ECO:0000256" key="7">
    <source>
        <dbReference type="SAM" id="Phobius"/>
    </source>
</evidence>
<feature type="transmembrane region" description="Helical" evidence="7">
    <location>
        <begin position="243"/>
        <end position="262"/>
    </location>
</feature>
<evidence type="ECO:0000259" key="8">
    <source>
        <dbReference type="PROSITE" id="PS50893"/>
    </source>
</evidence>
<keyword evidence="3" id="KW-0547">Nucleotide-binding</keyword>
<dbReference type="PROSITE" id="PS50929">
    <property type="entry name" value="ABC_TM1F"/>
    <property type="match status" value="1"/>
</dbReference>
<comment type="subcellular location">
    <subcellularLocation>
        <location evidence="1">Cell membrane</location>
        <topology evidence="1">Multi-pass membrane protein</topology>
    </subcellularLocation>
</comment>
<dbReference type="InterPro" id="IPR017871">
    <property type="entry name" value="ABC_transporter-like_CS"/>
</dbReference>
<dbReference type="Gene3D" id="1.20.1560.10">
    <property type="entry name" value="ABC transporter type 1, transmembrane domain"/>
    <property type="match status" value="1"/>
</dbReference>
<dbReference type="InterPro" id="IPR014223">
    <property type="entry name" value="ABC_CydC/D"/>
</dbReference>
<sequence length="589" mass="65586">MKREEWLRPYTKAYSGRIAAIAVLSLLTALSASLLLFTSGYLISKAALRPENVLMIYVPIVLVRTFGIGKAALHYIERLVSHDTVLRILSQMRVRLYQVLEPQALFVRSRFRTGELLGTLADDIEHLQNVYLRTVFPMLTAVIMYGLWIAALGCFDLSYALLMGGYVDILVFILPGLSLWLTRKKYRRMKKERQGLYQKLTDAVLGINDWVISGRAQQFVGSYENDERKVAAIDSELKSWGRWRFLIGQCVVGIAVVSMICWSEQLTVRGDIPAVWIAAFVLVVFPLMDVYLPASEAVEKIPEYQDSRARLAGLSDPSPVQAGEAAPRGLVPEPSIPEEALRQARQHADIRLDQVRFRYDGAADRVLDGISLHIPQGAKVAVLGRSGAGKSTLLKLIQGAITPESGRVTINRVSADRFGEHIPEVMAMLNQSPYLFDTSVANNIRLGRPDAAEDEVRHVSRLVGLDMLIESLPAGYATPMLEAGQRFSGGERQRIALARILLQNTPVVLLDEPTVGLDPKTEQSLLATIFDALQGKTLLWITHHLLGVHQMDKVIFLENGKITMSGPHAELMARNAHYRQLHHLDYPAG</sequence>
<dbReference type="PANTHER" id="PTHR43394">
    <property type="entry name" value="ATP-DEPENDENT PERMEASE MDL1, MITOCHONDRIAL"/>
    <property type="match status" value="1"/>
</dbReference>
<evidence type="ECO:0000256" key="1">
    <source>
        <dbReference type="ARBA" id="ARBA00004651"/>
    </source>
</evidence>
<dbReference type="InterPro" id="IPR003439">
    <property type="entry name" value="ABC_transporter-like_ATP-bd"/>
</dbReference>
<feature type="domain" description="ABC transmembrane type-1" evidence="9">
    <location>
        <begin position="19"/>
        <end position="306"/>
    </location>
</feature>
<dbReference type="PROSITE" id="PS00211">
    <property type="entry name" value="ABC_TRANSPORTER_1"/>
    <property type="match status" value="1"/>
</dbReference>
<dbReference type="InterPro" id="IPR039421">
    <property type="entry name" value="Type_1_exporter"/>
</dbReference>
<dbReference type="InterPro" id="IPR011527">
    <property type="entry name" value="ABC1_TM_dom"/>
</dbReference>
<feature type="transmembrane region" description="Helical" evidence="7">
    <location>
        <begin position="157"/>
        <end position="181"/>
    </location>
</feature>
<evidence type="ECO:0000256" key="6">
    <source>
        <dbReference type="ARBA" id="ARBA00023136"/>
    </source>
</evidence>
<evidence type="ECO:0000313" key="11">
    <source>
        <dbReference type="Proteomes" id="UP001597120"/>
    </source>
</evidence>
<dbReference type="SUPFAM" id="SSF90123">
    <property type="entry name" value="ABC transporter transmembrane region"/>
    <property type="match status" value="1"/>
</dbReference>
<feature type="transmembrane region" description="Helical" evidence="7">
    <location>
        <begin position="21"/>
        <end position="42"/>
    </location>
</feature>
<evidence type="ECO:0000259" key="9">
    <source>
        <dbReference type="PROSITE" id="PS50929"/>
    </source>
</evidence>
<dbReference type="NCBIfam" id="TIGR02868">
    <property type="entry name" value="CydC"/>
    <property type="match status" value="1"/>
</dbReference>
<keyword evidence="5 7" id="KW-1133">Transmembrane helix</keyword>
<keyword evidence="4" id="KW-0067">ATP-binding</keyword>
<feature type="transmembrane region" description="Helical" evidence="7">
    <location>
        <begin position="274"/>
        <end position="292"/>
    </location>
</feature>
<dbReference type="PANTHER" id="PTHR43394:SF1">
    <property type="entry name" value="ATP-BINDING CASSETTE SUB-FAMILY B MEMBER 10, MITOCHONDRIAL"/>
    <property type="match status" value="1"/>
</dbReference>
<dbReference type="EMBL" id="JBHTIU010000013">
    <property type="protein sequence ID" value="MFD0868511.1"/>
    <property type="molecule type" value="Genomic_DNA"/>
</dbReference>
<evidence type="ECO:0000256" key="5">
    <source>
        <dbReference type="ARBA" id="ARBA00022989"/>
    </source>
</evidence>
<dbReference type="Proteomes" id="UP001597120">
    <property type="component" value="Unassembled WGS sequence"/>
</dbReference>
<dbReference type="InterPro" id="IPR036640">
    <property type="entry name" value="ABC1_TM_sf"/>
</dbReference>
<feature type="transmembrane region" description="Helical" evidence="7">
    <location>
        <begin position="130"/>
        <end position="151"/>
    </location>
</feature>
<reference evidence="11" key="1">
    <citation type="journal article" date="2019" name="Int. J. Syst. Evol. Microbiol.">
        <title>The Global Catalogue of Microorganisms (GCM) 10K type strain sequencing project: providing services to taxonomists for standard genome sequencing and annotation.</title>
        <authorList>
            <consortium name="The Broad Institute Genomics Platform"/>
            <consortium name="The Broad Institute Genome Sequencing Center for Infectious Disease"/>
            <person name="Wu L."/>
            <person name="Ma J."/>
        </authorList>
    </citation>
    <scope>NUCLEOTIDE SEQUENCE [LARGE SCALE GENOMIC DNA]</scope>
    <source>
        <strain evidence="11">CCUG 57263</strain>
    </source>
</reference>
<feature type="domain" description="ABC transporter" evidence="8">
    <location>
        <begin position="350"/>
        <end position="584"/>
    </location>
</feature>
<dbReference type="InterPro" id="IPR027417">
    <property type="entry name" value="P-loop_NTPase"/>
</dbReference>
<keyword evidence="2 7" id="KW-0812">Transmembrane</keyword>
<evidence type="ECO:0000313" key="10">
    <source>
        <dbReference type="EMBL" id="MFD0868511.1"/>
    </source>
</evidence>
<evidence type="ECO:0000256" key="4">
    <source>
        <dbReference type="ARBA" id="ARBA00022840"/>
    </source>
</evidence>
<dbReference type="SMART" id="SM00382">
    <property type="entry name" value="AAA"/>
    <property type="match status" value="1"/>
</dbReference>
<evidence type="ECO:0000256" key="2">
    <source>
        <dbReference type="ARBA" id="ARBA00022692"/>
    </source>
</evidence>
<name>A0ABW3D6A7_9BACL</name>
<dbReference type="Gene3D" id="3.40.50.300">
    <property type="entry name" value="P-loop containing nucleotide triphosphate hydrolases"/>
    <property type="match status" value="1"/>
</dbReference>
<dbReference type="RefSeq" id="WP_379286532.1">
    <property type="nucleotide sequence ID" value="NZ_JBHTIU010000013.1"/>
</dbReference>
<evidence type="ECO:0000256" key="3">
    <source>
        <dbReference type="ARBA" id="ARBA00022741"/>
    </source>
</evidence>
<dbReference type="Pfam" id="PF00005">
    <property type="entry name" value="ABC_tran"/>
    <property type="match status" value="1"/>
</dbReference>
<dbReference type="PROSITE" id="PS50893">
    <property type="entry name" value="ABC_TRANSPORTER_2"/>
    <property type="match status" value="1"/>
</dbReference>
<organism evidence="10 11">
    <name type="scientific">Paenibacillus residui</name>
    <dbReference type="NCBI Taxonomy" id="629724"/>
    <lineage>
        <taxon>Bacteria</taxon>
        <taxon>Bacillati</taxon>
        <taxon>Bacillota</taxon>
        <taxon>Bacilli</taxon>
        <taxon>Bacillales</taxon>
        <taxon>Paenibacillaceae</taxon>
        <taxon>Paenibacillus</taxon>
    </lineage>
</organism>
<feature type="transmembrane region" description="Helical" evidence="7">
    <location>
        <begin position="54"/>
        <end position="73"/>
    </location>
</feature>
<proteinExistence type="predicted"/>
<accession>A0ABW3D6A7</accession>
<keyword evidence="6 7" id="KW-0472">Membrane</keyword>
<dbReference type="SUPFAM" id="SSF52540">
    <property type="entry name" value="P-loop containing nucleoside triphosphate hydrolases"/>
    <property type="match status" value="1"/>
</dbReference>
<dbReference type="InterPro" id="IPR003593">
    <property type="entry name" value="AAA+_ATPase"/>
</dbReference>
<comment type="caution">
    <text evidence="10">The sequence shown here is derived from an EMBL/GenBank/DDBJ whole genome shotgun (WGS) entry which is preliminary data.</text>
</comment>
<dbReference type="CDD" id="cd03247">
    <property type="entry name" value="ABCC_cytochrome_bd"/>
    <property type="match status" value="1"/>
</dbReference>